<dbReference type="Gene3D" id="3.40.50.720">
    <property type="entry name" value="NAD(P)-binding Rossmann-like Domain"/>
    <property type="match status" value="1"/>
</dbReference>
<dbReference type="InterPro" id="IPR013149">
    <property type="entry name" value="ADH-like_C"/>
</dbReference>
<dbReference type="Gene3D" id="3.90.180.10">
    <property type="entry name" value="Medium-chain alcohol dehydrogenases, catalytic domain"/>
    <property type="match status" value="1"/>
</dbReference>
<dbReference type="PANTHER" id="PTHR43205">
    <property type="entry name" value="PROSTAGLANDIN REDUCTASE"/>
    <property type="match status" value="1"/>
</dbReference>
<evidence type="ECO:0000256" key="1">
    <source>
        <dbReference type="ARBA" id="ARBA00023002"/>
    </source>
</evidence>
<dbReference type="Proteomes" id="UP000019249">
    <property type="component" value="Unassembled WGS sequence"/>
</dbReference>
<dbReference type="EMBL" id="AODF01000007">
    <property type="protein sequence ID" value="EUJ33207.1"/>
    <property type="molecule type" value="Genomic_DNA"/>
</dbReference>
<sequence length="331" mass="35903">MKQICLQSRPVGLPNAETFEIKDVKLGGLHSGELHVKLVFLSVDPYLRGRMNDTKSYIPPFRLGSPITSSAVCKVIRSEARDFAPGDMVLAQVPWQEEVIVDSKKVQKVDTTIASAPAYLGVVGMTGLTAYFGLLEIGKPRKGETVVVSAAAGAVGSAVGQIAQIKGAYVVGIAGTDEKVNYLVKELGFNAALNYNDPDFPKKLKKACSKGVDIYFENVGGTISDAVWPLLNKNARIPVCGAISSYNIKPEEDMGPRVQTYLIKSSAMMQGFTVGNFQDEFPEGTRQLVKWLDEGKLTHKETIVEGFDEIIPAFLSLFDGKNIGKIVVKLD</sequence>
<dbReference type="RefSeq" id="WP_036096586.1">
    <property type="nucleotide sequence ID" value="NZ_AODF01000007.1"/>
</dbReference>
<dbReference type="SMART" id="SM00829">
    <property type="entry name" value="PKS_ER"/>
    <property type="match status" value="1"/>
</dbReference>
<proteinExistence type="predicted"/>
<dbReference type="Pfam" id="PF16884">
    <property type="entry name" value="ADH_N_2"/>
    <property type="match status" value="1"/>
</dbReference>
<dbReference type="SUPFAM" id="SSF50129">
    <property type="entry name" value="GroES-like"/>
    <property type="match status" value="2"/>
</dbReference>
<evidence type="ECO:0000313" key="3">
    <source>
        <dbReference type="EMBL" id="EUJ33207.1"/>
    </source>
</evidence>
<accession>A0ABP3B007</accession>
<comment type="caution">
    <text evidence="3">The sequence shown here is derived from an EMBL/GenBank/DDBJ whole genome shotgun (WGS) entry which is preliminary data.</text>
</comment>
<gene>
    <name evidence="3" type="ORF">MFLO_04710</name>
</gene>
<dbReference type="InterPro" id="IPR011032">
    <property type="entry name" value="GroES-like_sf"/>
</dbReference>
<feature type="domain" description="Enoyl reductase (ER)" evidence="2">
    <location>
        <begin position="12"/>
        <end position="328"/>
    </location>
</feature>
<dbReference type="InterPro" id="IPR041694">
    <property type="entry name" value="ADH_N_2"/>
</dbReference>
<dbReference type="PANTHER" id="PTHR43205:SF7">
    <property type="entry name" value="PROSTAGLANDIN REDUCTASE 1"/>
    <property type="match status" value="1"/>
</dbReference>
<dbReference type="InterPro" id="IPR020843">
    <property type="entry name" value="ER"/>
</dbReference>
<name>A0ABP3B007_9LIST</name>
<dbReference type="InterPro" id="IPR045010">
    <property type="entry name" value="MDR_fam"/>
</dbReference>
<organism evidence="3 4">
    <name type="scientific">Listeria floridensis FSL S10-1187</name>
    <dbReference type="NCBI Taxonomy" id="1265817"/>
    <lineage>
        <taxon>Bacteria</taxon>
        <taxon>Bacillati</taxon>
        <taxon>Bacillota</taxon>
        <taxon>Bacilli</taxon>
        <taxon>Bacillales</taxon>
        <taxon>Listeriaceae</taxon>
        <taxon>Listeria</taxon>
    </lineage>
</organism>
<dbReference type="SUPFAM" id="SSF51735">
    <property type="entry name" value="NAD(P)-binding Rossmann-fold domains"/>
    <property type="match status" value="1"/>
</dbReference>
<protein>
    <submittedName>
        <fullName evidence="3">Alcohol dehydrogenase</fullName>
    </submittedName>
</protein>
<dbReference type="Pfam" id="PF00107">
    <property type="entry name" value="ADH_zinc_N"/>
    <property type="match status" value="1"/>
</dbReference>
<evidence type="ECO:0000259" key="2">
    <source>
        <dbReference type="SMART" id="SM00829"/>
    </source>
</evidence>
<keyword evidence="1" id="KW-0560">Oxidoreductase</keyword>
<dbReference type="CDD" id="cd05288">
    <property type="entry name" value="PGDH"/>
    <property type="match status" value="1"/>
</dbReference>
<dbReference type="InterPro" id="IPR036291">
    <property type="entry name" value="NAD(P)-bd_dom_sf"/>
</dbReference>
<evidence type="ECO:0000313" key="4">
    <source>
        <dbReference type="Proteomes" id="UP000019249"/>
    </source>
</evidence>
<reference evidence="3 4" key="1">
    <citation type="journal article" date="2014" name="Int. J. Syst. Evol. Microbiol.">
        <title>Listeria floridensis sp. nov., Listeria aquatica sp. nov., Listeria cornellensis sp. nov., Listeria riparia sp. nov. and Listeria grandensis sp. nov., from agricultural and natural environments.</title>
        <authorList>
            <person name="den Bakker H.C."/>
            <person name="Warchocki S."/>
            <person name="Wright E.M."/>
            <person name="Allred A.F."/>
            <person name="Ahlstrom C."/>
            <person name="Manuel C.S."/>
            <person name="Stasiewicz M.J."/>
            <person name="Burrell A."/>
            <person name="Roof S."/>
            <person name="Strawn L."/>
            <person name="Fortes E.D."/>
            <person name="Nightingale K.K."/>
            <person name="Kephart D."/>
            <person name="Wiedmann M."/>
        </authorList>
    </citation>
    <scope>NUCLEOTIDE SEQUENCE [LARGE SCALE GENOMIC DNA]</scope>
    <source>
        <strain evidence="3 4">FSL S10-1187</strain>
    </source>
</reference>
<keyword evidence="4" id="KW-1185">Reference proteome</keyword>